<evidence type="ECO:0000313" key="5">
    <source>
        <dbReference type="Proteomes" id="UP001652660"/>
    </source>
</evidence>
<accession>A0ABM4WQI8</accession>
<reference evidence="6" key="1">
    <citation type="submission" date="2025-08" db="UniProtKB">
        <authorList>
            <consortium name="RefSeq"/>
        </authorList>
    </citation>
    <scope>IDENTIFICATION</scope>
    <source>
        <tissue evidence="6">Leaves</tissue>
    </source>
</reference>
<sequence length="131" mass="14334">MPQSAAGYIHRIGRTGRAYNTGASVSLVSPEENDMFEDIKSFIGESDNVDSNFIAPFPLLTKNAVEGLRYRAEGVSLNLRVADALDGKELLCYVIRAPDFIRVTGIRFTIVTTYWVGEAASVAVSNVPFLM</sequence>
<keyword evidence="3" id="KW-0347">Helicase</keyword>
<keyword evidence="5" id="KW-1185">Reference proteome</keyword>
<proteinExistence type="predicted"/>
<name>A0ABM4WQI8_COFAR</name>
<evidence type="ECO:0000256" key="2">
    <source>
        <dbReference type="ARBA" id="ARBA00022801"/>
    </source>
</evidence>
<dbReference type="RefSeq" id="XP_071934029.1">
    <property type="nucleotide sequence ID" value="XM_072077928.1"/>
</dbReference>
<dbReference type="GeneID" id="113729785"/>
<evidence type="ECO:0000313" key="6">
    <source>
        <dbReference type="RefSeq" id="XP_071934029.1"/>
    </source>
</evidence>
<organism evidence="5 6">
    <name type="scientific">Coffea arabica</name>
    <name type="common">Arabian coffee</name>
    <dbReference type="NCBI Taxonomy" id="13443"/>
    <lineage>
        <taxon>Eukaryota</taxon>
        <taxon>Viridiplantae</taxon>
        <taxon>Streptophyta</taxon>
        <taxon>Embryophyta</taxon>
        <taxon>Tracheophyta</taxon>
        <taxon>Spermatophyta</taxon>
        <taxon>Magnoliopsida</taxon>
        <taxon>eudicotyledons</taxon>
        <taxon>Gunneridae</taxon>
        <taxon>Pentapetalae</taxon>
        <taxon>asterids</taxon>
        <taxon>lamiids</taxon>
        <taxon>Gentianales</taxon>
        <taxon>Rubiaceae</taxon>
        <taxon>Ixoroideae</taxon>
        <taxon>Gardenieae complex</taxon>
        <taxon>Bertiereae - Coffeeae clade</taxon>
        <taxon>Coffeeae</taxon>
        <taxon>Coffea</taxon>
    </lineage>
</organism>
<evidence type="ECO:0000256" key="3">
    <source>
        <dbReference type="ARBA" id="ARBA00022806"/>
    </source>
</evidence>
<keyword evidence="2" id="KW-0378">Hydrolase</keyword>
<keyword evidence="4" id="KW-0067">ATP-binding</keyword>
<dbReference type="Proteomes" id="UP001652660">
    <property type="component" value="Chromosome 2e"/>
</dbReference>
<dbReference type="InterPro" id="IPR027417">
    <property type="entry name" value="P-loop_NTPase"/>
</dbReference>
<dbReference type="Gene3D" id="3.40.50.300">
    <property type="entry name" value="P-loop containing nucleotide triphosphate hydrolases"/>
    <property type="match status" value="1"/>
</dbReference>
<dbReference type="PANTHER" id="PTHR47959:SF13">
    <property type="entry name" value="ATP-DEPENDENT RNA HELICASE RHLE"/>
    <property type="match status" value="1"/>
</dbReference>
<dbReference type="PANTHER" id="PTHR47959">
    <property type="entry name" value="ATP-DEPENDENT RNA HELICASE RHLE-RELATED"/>
    <property type="match status" value="1"/>
</dbReference>
<keyword evidence="1" id="KW-0547">Nucleotide-binding</keyword>
<dbReference type="InterPro" id="IPR050079">
    <property type="entry name" value="DEAD_box_RNA_helicase"/>
</dbReference>
<evidence type="ECO:0000256" key="1">
    <source>
        <dbReference type="ARBA" id="ARBA00022741"/>
    </source>
</evidence>
<dbReference type="SUPFAM" id="SSF52540">
    <property type="entry name" value="P-loop containing nucleoside triphosphate hydrolases"/>
    <property type="match status" value="1"/>
</dbReference>
<gene>
    <name evidence="6" type="primary">LOC113729785</name>
</gene>
<evidence type="ECO:0000256" key="4">
    <source>
        <dbReference type="ARBA" id="ARBA00022840"/>
    </source>
</evidence>
<protein>
    <submittedName>
        <fullName evidence="6">DEAD-box ATP-dependent RNA helicase 16-like isoform X2</fullName>
    </submittedName>
</protein>